<organism evidence="4 5">
    <name type="scientific">Roseimicrobium gellanilyticum</name>
    <dbReference type="NCBI Taxonomy" id="748857"/>
    <lineage>
        <taxon>Bacteria</taxon>
        <taxon>Pseudomonadati</taxon>
        <taxon>Verrucomicrobiota</taxon>
        <taxon>Verrucomicrobiia</taxon>
        <taxon>Verrucomicrobiales</taxon>
        <taxon>Verrucomicrobiaceae</taxon>
        <taxon>Roseimicrobium</taxon>
    </lineage>
</organism>
<dbReference type="AlphaFoldDB" id="A0A366H797"/>
<evidence type="ECO:0000313" key="5">
    <source>
        <dbReference type="Proteomes" id="UP000253426"/>
    </source>
</evidence>
<proteinExistence type="predicted"/>
<protein>
    <submittedName>
        <fullName evidence="4">LysM domain-containing protein</fullName>
    </submittedName>
</protein>
<feature type="compositionally biased region" description="Low complexity" evidence="1">
    <location>
        <begin position="77"/>
        <end position="92"/>
    </location>
</feature>
<dbReference type="Gene3D" id="2.40.440.10">
    <property type="entry name" value="L,D-transpeptidase catalytic domain-like"/>
    <property type="match status" value="1"/>
</dbReference>
<accession>A0A366H797</accession>
<keyword evidence="5" id="KW-1185">Reference proteome</keyword>
<feature type="chain" id="PRO_5016644169" evidence="2">
    <location>
        <begin position="30"/>
        <end position="527"/>
    </location>
</feature>
<dbReference type="InterPro" id="IPR038063">
    <property type="entry name" value="Transpep_catalytic_dom"/>
</dbReference>
<feature type="compositionally biased region" description="Basic and acidic residues" evidence="1">
    <location>
        <begin position="153"/>
        <end position="164"/>
    </location>
</feature>
<dbReference type="EMBL" id="QNRR01000012">
    <property type="protein sequence ID" value="RBP38030.1"/>
    <property type="molecule type" value="Genomic_DNA"/>
</dbReference>
<name>A0A366H797_9BACT</name>
<feature type="signal peptide" evidence="2">
    <location>
        <begin position="1"/>
        <end position="29"/>
    </location>
</feature>
<feature type="domain" description="LysM" evidence="3">
    <location>
        <begin position="96"/>
        <end position="139"/>
    </location>
</feature>
<reference evidence="4 5" key="1">
    <citation type="submission" date="2018-06" db="EMBL/GenBank/DDBJ databases">
        <title>Genomic Encyclopedia of Type Strains, Phase IV (KMG-IV): sequencing the most valuable type-strain genomes for metagenomic binning, comparative biology and taxonomic classification.</title>
        <authorList>
            <person name="Goeker M."/>
        </authorList>
    </citation>
    <scope>NUCLEOTIDE SEQUENCE [LARGE SCALE GENOMIC DNA]</scope>
    <source>
        <strain evidence="4 5">DSM 25532</strain>
    </source>
</reference>
<dbReference type="Proteomes" id="UP000253426">
    <property type="component" value="Unassembled WGS sequence"/>
</dbReference>
<dbReference type="Gene3D" id="3.10.350.10">
    <property type="entry name" value="LysM domain"/>
    <property type="match status" value="1"/>
</dbReference>
<evidence type="ECO:0000259" key="3">
    <source>
        <dbReference type="PROSITE" id="PS51782"/>
    </source>
</evidence>
<dbReference type="OrthoDB" id="9787225at2"/>
<sequence>MNLTPKKKNMRSLSLSSALFSAFALQLSAQSEPETPKAPVTIEPGLEKAVEWKWWVVPSDSVKNWANPTPQPAEQVPGTPGANGATTTGATEPRPREYEVKKGDVLTHIGRRYGITAQQLKEFNGFTKDTIHIGQVIKIPTMEEVMAMAPPPEPKKETRKKQEEESSQPQTPKAPAMLPPGQEDLLMQIYLDREGFSCGSVDGNAGPTFTKILQLYRDNHPEFIDMTSLKEKALEVVGHPLTAYTLKPEDFRFIAKPAPSLNTTPVRRKGSNKAAAAKEEVEPATTYEELTSAPMLLYRNAWEFVAERYHCDELFLRGLNPRVKTLEPGTGLQVPNVIPFEIEKAFEGTLQPVADPENPVTVALVELTRLEVSRGGKVIAVAPVGFARPGLRGAGSWTIHQAVPLPKLATLQELKEAPKPSATVLIQTGDANPTAPPPTPSVVAPTVSRAALASEQFIAEGPNNPVGLVWLNLSKTKTKEALPYGLHGTSIPRRIKSQEGIGGIRLTNWDLMRIVRLIPADTQMQWK</sequence>
<feature type="region of interest" description="Disordered" evidence="1">
    <location>
        <begin position="65"/>
        <end position="97"/>
    </location>
</feature>
<dbReference type="CDD" id="cd00118">
    <property type="entry name" value="LysM"/>
    <property type="match status" value="1"/>
</dbReference>
<dbReference type="PROSITE" id="PS51782">
    <property type="entry name" value="LYSM"/>
    <property type="match status" value="1"/>
</dbReference>
<dbReference type="SMART" id="SM00257">
    <property type="entry name" value="LysM"/>
    <property type="match status" value="1"/>
</dbReference>
<gene>
    <name evidence="4" type="ORF">DES53_11228</name>
</gene>
<evidence type="ECO:0000313" key="4">
    <source>
        <dbReference type="EMBL" id="RBP38030.1"/>
    </source>
</evidence>
<keyword evidence="2" id="KW-0732">Signal</keyword>
<dbReference type="Pfam" id="PF01476">
    <property type="entry name" value="LysM"/>
    <property type="match status" value="1"/>
</dbReference>
<evidence type="ECO:0000256" key="1">
    <source>
        <dbReference type="SAM" id="MobiDB-lite"/>
    </source>
</evidence>
<feature type="region of interest" description="Disordered" evidence="1">
    <location>
        <begin position="149"/>
        <end position="179"/>
    </location>
</feature>
<dbReference type="InterPro" id="IPR036779">
    <property type="entry name" value="LysM_dom_sf"/>
</dbReference>
<comment type="caution">
    <text evidence="4">The sequence shown here is derived from an EMBL/GenBank/DDBJ whole genome shotgun (WGS) entry which is preliminary data.</text>
</comment>
<dbReference type="InterPro" id="IPR018392">
    <property type="entry name" value="LysM"/>
</dbReference>
<dbReference type="SUPFAM" id="SSF54106">
    <property type="entry name" value="LysM domain"/>
    <property type="match status" value="1"/>
</dbReference>
<evidence type="ECO:0000256" key="2">
    <source>
        <dbReference type="SAM" id="SignalP"/>
    </source>
</evidence>
<dbReference type="SUPFAM" id="SSF141523">
    <property type="entry name" value="L,D-transpeptidase catalytic domain-like"/>
    <property type="match status" value="1"/>
</dbReference>
<dbReference type="RefSeq" id="WP_113961167.1">
    <property type="nucleotide sequence ID" value="NZ_QNRR01000012.1"/>
</dbReference>